<dbReference type="GO" id="GO:0007155">
    <property type="term" value="P:cell adhesion"/>
    <property type="evidence" value="ECO:0007669"/>
    <property type="project" value="UniProtKB-KW"/>
</dbReference>
<protein>
    <submittedName>
        <fullName evidence="11">Leucine-rich repeat-containing protein 26</fullName>
    </submittedName>
</protein>
<evidence type="ECO:0000313" key="12">
    <source>
        <dbReference type="Proteomes" id="UP000250275"/>
    </source>
</evidence>
<feature type="non-terminal residue" evidence="11">
    <location>
        <position position="1"/>
    </location>
</feature>
<dbReference type="Gene3D" id="3.80.10.10">
    <property type="entry name" value="Ribonuclease Inhibitor"/>
    <property type="match status" value="1"/>
</dbReference>
<organism evidence="11 12">
    <name type="scientific">Eufriesea mexicana</name>
    <dbReference type="NCBI Taxonomy" id="516756"/>
    <lineage>
        <taxon>Eukaryota</taxon>
        <taxon>Metazoa</taxon>
        <taxon>Ecdysozoa</taxon>
        <taxon>Arthropoda</taxon>
        <taxon>Hexapoda</taxon>
        <taxon>Insecta</taxon>
        <taxon>Pterygota</taxon>
        <taxon>Neoptera</taxon>
        <taxon>Endopterygota</taxon>
        <taxon>Hymenoptera</taxon>
        <taxon>Apocrita</taxon>
        <taxon>Aculeata</taxon>
        <taxon>Apoidea</taxon>
        <taxon>Anthophila</taxon>
        <taxon>Apidae</taxon>
        <taxon>Eufriesea</taxon>
    </lineage>
</organism>
<evidence type="ECO:0000256" key="4">
    <source>
        <dbReference type="ARBA" id="ARBA00022692"/>
    </source>
</evidence>
<keyword evidence="3" id="KW-0433">Leucine-rich repeat</keyword>
<evidence type="ECO:0000256" key="3">
    <source>
        <dbReference type="ARBA" id="ARBA00022614"/>
    </source>
</evidence>
<evidence type="ECO:0000256" key="2">
    <source>
        <dbReference type="ARBA" id="ARBA00005670"/>
    </source>
</evidence>
<evidence type="ECO:0000256" key="6">
    <source>
        <dbReference type="ARBA" id="ARBA00022889"/>
    </source>
</evidence>
<keyword evidence="6" id="KW-0130">Cell adhesion</keyword>
<gene>
    <name evidence="11" type="ORF">WN48_07261</name>
</gene>
<keyword evidence="5" id="KW-0677">Repeat</keyword>
<proteinExistence type="inferred from homology"/>
<evidence type="ECO:0000313" key="11">
    <source>
        <dbReference type="EMBL" id="OAD62390.1"/>
    </source>
</evidence>
<dbReference type="OrthoDB" id="694479at2759"/>
<dbReference type="PANTHER" id="PTHR24368">
    <property type="entry name" value="AMPHOTERIN-INDUCED PROTEIN"/>
    <property type="match status" value="1"/>
</dbReference>
<evidence type="ECO:0000256" key="8">
    <source>
        <dbReference type="ARBA" id="ARBA00023136"/>
    </source>
</evidence>
<dbReference type="InterPro" id="IPR003591">
    <property type="entry name" value="Leu-rich_rpt_typical-subtyp"/>
</dbReference>
<evidence type="ECO:0000256" key="9">
    <source>
        <dbReference type="ARBA" id="ARBA00023180"/>
    </source>
</evidence>
<dbReference type="InterPro" id="IPR031283">
    <property type="entry name" value="AMIGO"/>
</dbReference>
<dbReference type="Pfam" id="PF13855">
    <property type="entry name" value="LRR_8"/>
    <property type="match status" value="1"/>
</dbReference>
<sequence length="220" mass="24923">IHDCHINDIHPGAFRGLVSLKKLSLPNNNITQVRGEWFKDLVHLEQLDLSFNQIGIIAPPGFSRMILLKRLDIRENRLSCVHPVTLPGGIDKLYFVGNPLSFNCRRQLTLWMRDHGVSYKNELSEKEAWLDKLLWLCAIGDASVANSEVLMKECVILNLFNQLRTGLETAESYPLAVDCAAARDDLTDCIIEQAQKFKLLTNGNVIKELLLYIHQAMSNV</sequence>
<keyword evidence="10" id="KW-0393">Immunoglobulin domain</keyword>
<evidence type="ECO:0000256" key="7">
    <source>
        <dbReference type="ARBA" id="ARBA00022989"/>
    </source>
</evidence>
<dbReference type="PANTHER" id="PTHR24368:SF210">
    <property type="entry name" value="SURFACE ANTIGEN BSPA-LIKE"/>
    <property type="match status" value="1"/>
</dbReference>
<comment type="similarity">
    <text evidence="2">Belongs to the immunoglobulin superfamily. AMIGO family.</text>
</comment>
<evidence type="ECO:0000256" key="1">
    <source>
        <dbReference type="ARBA" id="ARBA00004479"/>
    </source>
</evidence>
<evidence type="ECO:0000256" key="10">
    <source>
        <dbReference type="ARBA" id="ARBA00023319"/>
    </source>
</evidence>
<keyword evidence="9" id="KW-0325">Glycoprotein</keyword>
<dbReference type="InterPro" id="IPR032675">
    <property type="entry name" value="LRR_dom_sf"/>
</dbReference>
<keyword evidence="12" id="KW-1185">Reference proteome</keyword>
<comment type="subcellular location">
    <subcellularLocation>
        <location evidence="1">Membrane</location>
        <topology evidence="1">Single-pass type I membrane protein</topology>
    </subcellularLocation>
</comment>
<dbReference type="SMART" id="SM00369">
    <property type="entry name" value="LRR_TYP"/>
    <property type="match status" value="3"/>
</dbReference>
<keyword evidence="7" id="KW-1133">Transmembrane helix</keyword>
<name>A0A310SS34_9HYME</name>
<evidence type="ECO:0000256" key="5">
    <source>
        <dbReference type="ARBA" id="ARBA00022737"/>
    </source>
</evidence>
<dbReference type="SUPFAM" id="SSF52058">
    <property type="entry name" value="L domain-like"/>
    <property type="match status" value="1"/>
</dbReference>
<dbReference type="GO" id="GO:0016020">
    <property type="term" value="C:membrane"/>
    <property type="evidence" value="ECO:0007669"/>
    <property type="project" value="UniProtKB-SubCell"/>
</dbReference>
<dbReference type="InterPro" id="IPR001611">
    <property type="entry name" value="Leu-rich_rpt"/>
</dbReference>
<reference evidence="11 12" key="1">
    <citation type="submission" date="2015-07" db="EMBL/GenBank/DDBJ databases">
        <title>The genome of Eufriesea mexicana.</title>
        <authorList>
            <person name="Pan H."/>
            <person name="Kapheim K."/>
        </authorList>
    </citation>
    <scope>NUCLEOTIDE SEQUENCE [LARGE SCALE GENOMIC DNA]</scope>
    <source>
        <strain evidence="11">0111107269</strain>
        <tissue evidence="11">Whole body</tissue>
    </source>
</reference>
<keyword evidence="4" id="KW-0812">Transmembrane</keyword>
<dbReference type="Proteomes" id="UP000250275">
    <property type="component" value="Unassembled WGS sequence"/>
</dbReference>
<keyword evidence="8" id="KW-0472">Membrane</keyword>
<accession>A0A310SS34</accession>
<dbReference type="AlphaFoldDB" id="A0A310SS34"/>
<dbReference type="EMBL" id="KQ759870">
    <property type="protein sequence ID" value="OAD62390.1"/>
    <property type="molecule type" value="Genomic_DNA"/>
</dbReference>